<sequence>MTAMPAANPFDLTGRVAVVTGGTGVLGGQMAEGLARAGARVAVLGRRRDAGEERAAALRETGAEAMALAADVLDEGALRAARDEVVGRWGRVDILINAAGGNVARARTDGVPPFGMPMDAFDEVVKLNLHGSVAPSLMFGAAMAEQGKGSIVNISSMAAMQAISGVLGYSVAKAAIDNFTKWLAVDLARKCGAGLRVNAIAPGFFLAHQNRGVLVNEDGSYTDRAKTVIARTPMGRFGAPEELIGAVVFLCSDAASFVTGTVLPVDGGFSAFSGV</sequence>
<dbReference type="SUPFAM" id="SSF51735">
    <property type="entry name" value="NAD(P)-binding Rossmann-fold domains"/>
    <property type="match status" value="1"/>
</dbReference>
<comment type="similarity">
    <text evidence="1">Belongs to the short-chain dehydrogenases/reductases (SDR) family.</text>
</comment>
<dbReference type="PANTHER" id="PTHR42760">
    <property type="entry name" value="SHORT-CHAIN DEHYDROGENASES/REDUCTASES FAMILY MEMBER"/>
    <property type="match status" value="1"/>
</dbReference>
<dbReference type="PANTHER" id="PTHR42760:SF115">
    <property type="entry name" value="3-OXOACYL-[ACYL-CARRIER-PROTEIN] REDUCTASE FABG"/>
    <property type="match status" value="1"/>
</dbReference>
<dbReference type="InterPro" id="IPR020904">
    <property type="entry name" value="Sc_DH/Rdtase_CS"/>
</dbReference>
<accession>A0AA37Q773</accession>
<evidence type="ECO:0000256" key="2">
    <source>
        <dbReference type="ARBA" id="ARBA00023002"/>
    </source>
</evidence>
<dbReference type="NCBIfam" id="NF006132">
    <property type="entry name" value="PRK08277.1"/>
    <property type="match status" value="1"/>
</dbReference>
<keyword evidence="5" id="KW-1185">Reference proteome</keyword>
<dbReference type="GO" id="GO:0016616">
    <property type="term" value="F:oxidoreductase activity, acting on the CH-OH group of donors, NAD or NADP as acceptor"/>
    <property type="evidence" value="ECO:0007669"/>
    <property type="project" value="UniProtKB-ARBA"/>
</dbReference>
<feature type="domain" description="Ketoreductase" evidence="3">
    <location>
        <begin position="15"/>
        <end position="166"/>
    </location>
</feature>
<dbReference type="InterPro" id="IPR057326">
    <property type="entry name" value="KR_dom"/>
</dbReference>
<comment type="caution">
    <text evidence="4">The sequence shown here is derived from an EMBL/GenBank/DDBJ whole genome shotgun (WGS) entry which is preliminary data.</text>
</comment>
<dbReference type="PRINTS" id="PR00080">
    <property type="entry name" value="SDRFAMILY"/>
</dbReference>
<dbReference type="GO" id="GO:0051213">
    <property type="term" value="F:dioxygenase activity"/>
    <property type="evidence" value="ECO:0007669"/>
    <property type="project" value="UniProtKB-KW"/>
</dbReference>
<dbReference type="Gene3D" id="3.40.50.720">
    <property type="entry name" value="NAD(P)-binding Rossmann-like Domain"/>
    <property type="match status" value="1"/>
</dbReference>
<dbReference type="GO" id="GO:0005975">
    <property type="term" value="P:carbohydrate metabolic process"/>
    <property type="evidence" value="ECO:0007669"/>
    <property type="project" value="UniProtKB-ARBA"/>
</dbReference>
<dbReference type="FunFam" id="3.40.50.720:FF:000240">
    <property type="entry name" value="SDR family oxidoreductase"/>
    <property type="match status" value="1"/>
</dbReference>
<dbReference type="EMBL" id="BRXS01000001">
    <property type="protein sequence ID" value="GLC23646.1"/>
    <property type="molecule type" value="Genomic_DNA"/>
</dbReference>
<dbReference type="SMART" id="SM00822">
    <property type="entry name" value="PKS_KR"/>
    <property type="match status" value="1"/>
</dbReference>
<name>A0AA37Q773_9BACT</name>
<gene>
    <name evidence="4" type="ORF">rosag_01590</name>
</gene>
<dbReference type="PROSITE" id="PS00061">
    <property type="entry name" value="ADH_SHORT"/>
    <property type="match status" value="1"/>
</dbReference>
<reference evidence="4" key="1">
    <citation type="submission" date="2022-08" db="EMBL/GenBank/DDBJ databases">
        <title>Draft genome sequencing of Roseisolibacter agri AW1220.</title>
        <authorList>
            <person name="Tobiishi Y."/>
            <person name="Tonouchi A."/>
        </authorList>
    </citation>
    <scope>NUCLEOTIDE SEQUENCE</scope>
    <source>
        <strain evidence="4">AW1220</strain>
    </source>
</reference>
<keyword evidence="4" id="KW-0223">Dioxygenase</keyword>
<dbReference type="Proteomes" id="UP001161325">
    <property type="component" value="Unassembled WGS sequence"/>
</dbReference>
<keyword evidence="2" id="KW-0560">Oxidoreductase</keyword>
<evidence type="ECO:0000256" key="1">
    <source>
        <dbReference type="ARBA" id="ARBA00006484"/>
    </source>
</evidence>
<dbReference type="PRINTS" id="PR00081">
    <property type="entry name" value="GDHRDH"/>
</dbReference>
<organism evidence="4 5">
    <name type="scientific">Roseisolibacter agri</name>
    <dbReference type="NCBI Taxonomy" id="2014610"/>
    <lineage>
        <taxon>Bacteria</taxon>
        <taxon>Pseudomonadati</taxon>
        <taxon>Gemmatimonadota</taxon>
        <taxon>Gemmatimonadia</taxon>
        <taxon>Gemmatimonadales</taxon>
        <taxon>Gemmatimonadaceae</taxon>
        <taxon>Roseisolibacter</taxon>
    </lineage>
</organism>
<evidence type="ECO:0000259" key="3">
    <source>
        <dbReference type="SMART" id="SM00822"/>
    </source>
</evidence>
<protein>
    <submittedName>
        <fullName evidence="4">Dioxygenase</fullName>
    </submittedName>
</protein>
<dbReference type="AlphaFoldDB" id="A0AA37Q773"/>
<proteinExistence type="inferred from homology"/>
<evidence type="ECO:0000313" key="5">
    <source>
        <dbReference type="Proteomes" id="UP001161325"/>
    </source>
</evidence>
<dbReference type="Pfam" id="PF13561">
    <property type="entry name" value="adh_short_C2"/>
    <property type="match status" value="1"/>
</dbReference>
<dbReference type="InterPro" id="IPR002347">
    <property type="entry name" value="SDR_fam"/>
</dbReference>
<evidence type="ECO:0000313" key="4">
    <source>
        <dbReference type="EMBL" id="GLC23646.1"/>
    </source>
</evidence>
<dbReference type="InterPro" id="IPR036291">
    <property type="entry name" value="NAD(P)-bd_dom_sf"/>
</dbReference>